<gene>
    <name evidence="1" type="ORF">THITH_09835</name>
</gene>
<name>W0DNT2_9GAMM</name>
<reference evidence="1 2" key="1">
    <citation type="submission" date="2013-12" db="EMBL/GenBank/DDBJ databases">
        <authorList>
            <consortium name="DOE Joint Genome Institute"/>
            <person name="Muyzer G."/>
            <person name="Huntemann M."/>
            <person name="Han J."/>
            <person name="Chen A."/>
            <person name="Kyrpides N."/>
            <person name="Mavromatis K."/>
            <person name="Markowitz V."/>
            <person name="Palaniappan K."/>
            <person name="Ivanova N."/>
            <person name="Schaumberg A."/>
            <person name="Pati A."/>
            <person name="Liolios K."/>
            <person name="Nordberg H.P."/>
            <person name="Cantor M.N."/>
            <person name="Hua S.X."/>
            <person name="Woyke T."/>
        </authorList>
    </citation>
    <scope>NUCLEOTIDE SEQUENCE [LARGE SCALE GENOMIC DNA]</scope>
    <source>
        <strain evidence="1 2">ARh 1</strain>
    </source>
</reference>
<keyword evidence="2" id="KW-1185">Reference proteome</keyword>
<organism evidence="1 2">
    <name type="scientific">Thioalkalivibrio paradoxus ARh 1</name>
    <dbReference type="NCBI Taxonomy" id="713585"/>
    <lineage>
        <taxon>Bacteria</taxon>
        <taxon>Pseudomonadati</taxon>
        <taxon>Pseudomonadota</taxon>
        <taxon>Gammaproteobacteria</taxon>
        <taxon>Chromatiales</taxon>
        <taxon>Ectothiorhodospiraceae</taxon>
        <taxon>Thioalkalivibrio</taxon>
    </lineage>
</organism>
<evidence type="ECO:0000313" key="2">
    <source>
        <dbReference type="Proteomes" id="UP000005289"/>
    </source>
</evidence>
<evidence type="ECO:0000313" key="1">
    <source>
        <dbReference type="EMBL" id="AHF00117.1"/>
    </source>
</evidence>
<dbReference type="KEGG" id="tti:THITH_09835"/>
<accession>W0DNT2</accession>
<sequence length="95" mass="10747">MEGLPGIPVRIGSHQEKRRPIAIAVHPECRVVTLQVQLPYWIIHSDSYVSISLQNQCIGLCMDRVRKGECCEKRSDAGSRKCNRTPLNEGSFVFH</sequence>
<proteinExistence type="predicted"/>
<dbReference type="HOGENOM" id="CLU_2371869_0_0_6"/>
<dbReference type="EMBL" id="CP007029">
    <property type="protein sequence ID" value="AHF00117.1"/>
    <property type="molecule type" value="Genomic_DNA"/>
</dbReference>
<dbReference type="AlphaFoldDB" id="W0DNT2"/>
<protein>
    <submittedName>
        <fullName evidence="1">Uncharacterized protein</fullName>
    </submittedName>
</protein>
<dbReference type="Proteomes" id="UP000005289">
    <property type="component" value="Chromosome"/>
</dbReference>